<organism evidence="1 2">
    <name type="scientific">Grifola frondosa</name>
    <name type="common">Maitake</name>
    <name type="synonym">Polyporus frondosus</name>
    <dbReference type="NCBI Taxonomy" id="5627"/>
    <lineage>
        <taxon>Eukaryota</taxon>
        <taxon>Fungi</taxon>
        <taxon>Dikarya</taxon>
        <taxon>Basidiomycota</taxon>
        <taxon>Agaricomycotina</taxon>
        <taxon>Agaricomycetes</taxon>
        <taxon>Polyporales</taxon>
        <taxon>Grifolaceae</taxon>
        <taxon>Grifola</taxon>
    </lineage>
</organism>
<dbReference type="Proteomes" id="UP000092993">
    <property type="component" value="Unassembled WGS sequence"/>
</dbReference>
<evidence type="ECO:0000313" key="2">
    <source>
        <dbReference type="Proteomes" id="UP000092993"/>
    </source>
</evidence>
<gene>
    <name evidence="1" type="ORF">A0H81_05048</name>
</gene>
<protein>
    <submittedName>
        <fullName evidence="1">Uncharacterized protein</fullName>
    </submittedName>
</protein>
<dbReference type="EMBL" id="LUGG01000005">
    <property type="protein sequence ID" value="OBZ74274.1"/>
    <property type="molecule type" value="Genomic_DNA"/>
</dbReference>
<reference evidence="1 2" key="1">
    <citation type="submission" date="2016-03" db="EMBL/GenBank/DDBJ databases">
        <title>Whole genome sequencing of Grifola frondosa 9006-11.</title>
        <authorList>
            <person name="Min B."/>
            <person name="Park H."/>
            <person name="Kim J.-G."/>
            <person name="Cho H."/>
            <person name="Oh Y.-L."/>
            <person name="Kong W.-S."/>
            <person name="Choi I.-G."/>
        </authorList>
    </citation>
    <scope>NUCLEOTIDE SEQUENCE [LARGE SCALE GENOMIC DNA]</scope>
    <source>
        <strain evidence="1 2">9006-11</strain>
    </source>
</reference>
<comment type="caution">
    <text evidence="1">The sequence shown here is derived from an EMBL/GenBank/DDBJ whole genome shotgun (WGS) entry which is preliminary data.</text>
</comment>
<evidence type="ECO:0000313" key="1">
    <source>
        <dbReference type="EMBL" id="OBZ74274.1"/>
    </source>
</evidence>
<keyword evidence="2" id="KW-1185">Reference proteome</keyword>
<sequence>MKLDFRRDLLNDFRSGRPEERPATNYIYPSNLVDCSKTIHKHVYFPRVAVHMEKFRIPKLPLELPGRSFQCSNINKDSKDP</sequence>
<name>A0A1C7MGY6_GRIFR</name>
<proteinExistence type="predicted"/>
<dbReference type="AlphaFoldDB" id="A0A1C7MGY6"/>
<accession>A0A1C7MGY6</accession>